<evidence type="ECO:0000313" key="6">
    <source>
        <dbReference type="EMBL" id="VDK63532.1"/>
    </source>
</evidence>
<keyword evidence="7" id="KW-1185">Reference proteome</keyword>
<dbReference type="GO" id="GO:0005737">
    <property type="term" value="C:cytoplasm"/>
    <property type="evidence" value="ECO:0007669"/>
    <property type="project" value="TreeGrafter"/>
</dbReference>
<dbReference type="Proteomes" id="UP000271098">
    <property type="component" value="Unassembled WGS sequence"/>
</dbReference>
<dbReference type="InterPro" id="IPR011009">
    <property type="entry name" value="Kinase-like_dom_sf"/>
</dbReference>
<evidence type="ECO:0000256" key="1">
    <source>
        <dbReference type="ARBA" id="ARBA00023209"/>
    </source>
</evidence>
<reference evidence="8" key="1">
    <citation type="submission" date="2016-06" db="UniProtKB">
        <authorList>
            <consortium name="WormBaseParasite"/>
        </authorList>
    </citation>
    <scope>IDENTIFICATION</scope>
</reference>
<keyword evidence="2" id="KW-1208">Phospholipid metabolism</keyword>
<dbReference type="OrthoDB" id="10267235at2759"/>
<reference evidence="6 7" key="2">
    <citation type="submission" date="2018-11" db="EMBL/GenBank/DDBJ databases">
        <authorList>
            <consortium name="Pathogen Informatics"/>
        </authorList>
    </citation>
    <scope>NUCLEOTIDE SEQUENCE [LARGE SCALE GENOMIC DNA]</scope>
</reference>
<evidence type="ECO:0000313" key="8">
    <source>
        <dbReference type="WBParaSite" id="GPUH_0000857801-mRNA-1"/>
    </source>
</evidence>
<keyword evidence="1" id="KW-0443">Lipid metabolism</keyword>
<organism evidence="8">
    <name type="scientific">Gongylonema pulchrum</name>
    <dbReference type="NCBI Taxonomy" id="637853"/>
    <lineage>
        <taxon>Eukaryota</taxon>
        <taxon>Metazoa</taxon>
        <taxon>Ecdysozoa</taxon>
        <taxon>Nematoda</taxon>
        <taxon>Chromadorea</taxon>
        <taxon>Rhabditida</taxon>
        <taxon>Spirurina</taxon>
        <taxon>Spiruromorpha</taxon>
        <taxon>Spiruroidea</taxon>
        <taxon>Gongylonematidae</taxon>
        <taxon>Gongylonema</taxon>
    </lineage>
</organism>
<dbReference type="AlphaFoldDB" id="A0A183DIM7"/>
<dbReference type="SUPFAM" id="SSF56112">
    <property type="entry name" value="Protein kinase-like (PK-like)"/>
    <property type="match status" value="1"/>
</dbReference>
<evidence type="ECO:0000256" key="3">
    <source>
        <dbReference type="ARBA" id="ARBA00037883"/>
    </source>
</evidence>
<keyword evidence="1" id="KW-0444">Lipid biosynthesis</keyword>
<dbReference type="PANTHER" id="PTHR22603">
    <property type="entry name" value="CHOLINE/ETHANOALAMINE KINASE"/>
    <property type="match status" value="1"/>
</dbReference>
<dbReference type="GO" id="GO:0004305">
    <property type="term" value="F:ethanolamine kinase activity"/>
    <property type="evidence" value="ECO:0007669"/>
    <property type="project" value="UniProtKB-EC"/>
</dbReference>
<dbReference type="Gene3D" id="3.90.1200.10">
    <property type="match status" value="1"/>
</dbReference>
<comment type="pathway">
    <text evidence="3">Phospholipid metabolism; phosphatidylethanolamine biosynthesis; phosphatidylethanolamine from ethanolamine: step 1/3.</text>
</comment>
<proteinExistence type="inferred from homology"/>
<dbReference type="EMBL" id="UYRT01025336">
    <property type="protein sequence ID" value="VDK63532.1"/>
    <property type="molecule type" value="Genomic_DNA"/>
</dbReference>
<accession>A0A183DIM7</accession>
<evidence type="ECO:0000256" key="2">
    <source>
        <dbReference type="ARBA" id="ARBA00023264"/>
    </source>
</evidence>
<protein>
    <recommendedName>
        <fullName evidence="5">ethanolamine kinase</fullName>
        <ecNumber evidence="5">2.7.1.82</ecNumber>
    </recommendedName>
</protein>
<dbReference type="Pfam" id="PF01633">
    <property type="entry name" value="Choline_kinase"/>
    <property type="match status" value="1"/>
</dbReference>
<keyword evidence="1" id="KW-0594">Phospholipid biosynthesis</keyword>
<dbReference type="EC" id="2.7.1.82" evidence="5"/>
<sequence>MLKEAVQQLQALVVFCHNDLLIHNIIHNEETGAIYFIDYEYADYNYQAFDIANHFCEYAGQFSVLHIRIRDFDYSRCPDLHCKRLWITEYLTYFLERQPNVDEVEALLRDTNVFEAAAHFFWALWALAQSQISTIHFD</sequence>
<dbReference type="WBParaSite" id="GPUH_0000857801-mRNA-1">
    <property type="protein sequence ID" value="GPUH_0000857801-mRNA-1"/>
    <property type="gene ID" value="GPUH_0000857801"/>
</dbReference>
<name>A0A183DIM7_9BILA</name>
<evidence type="ECO:0000256" key="4">
    <source>
        <dbReference type="ARBA" id="ARBA00038211"/>
    </source>
</evidence>
<dbReference type="GO" id="GO:0006646">
    <property type="term" value="P:phosphatidylethanolamine biosynthetic process"/>
    <property type="evidence" value="ECO:0007669"/>
    <property type="project" value="TreeGrafter"/>
</dbReference>
<dbReference type="PANTHER" id="PTHR22603:SF66">
    <property type="entry name" value="ETHANOLAMINE KINASE"/>
    <property type="match status" value="1"/>
</dbReference>
<comment type="similarity">
    <text evidence="4">Belongs to the choline/ethanolamine kinase family.</text>
</comment>
<evidence type="ECO:0000256" key="5">
    <source>
        <dbReference type="ARBA" id="ARBA00038874"/>
    </source>
</evidence>
<evidence type="ECO:0000313" key="7">
    <source>
        <dbReference type="Proteomes" id="UP000271098"/>
    </source>
</evidence>
<gene>
    <name evidence="6" type="ORF">GPUH_LOCUS8565</name>
</gene>